<dbReference type="EMBL" id="JAFJMO010000001">
    <property type="protein sequence ID" value="KAJ8288585.1"/>
    <property type="molecule type" value="Genomic_DNA"/>
</dbReference>
<sequence>MSLCHTFHSIIFCLTSVTTRFVFDHAFWITLLLTPAVFGPSLATRILILDSVSVWTACVFSTTLWIILVVPVCLFTEPLAGLSFSNCHTSIITVCWK</sequence>
<keyword evidence="1" id="KW-1133">Transmembrane helix</keyword>
<feature type="transmembrane region" description="Helical" evidence="1">
    <location>
        <begin position="26"/>
        <end position="48"/>
    </location>
</feature>
<keyword evidence="1" id="KW-0472">Membrane</keyword>
<name>A0A9Q1I954_CONCO</name>
<keyword evidence="3" id="KW-1185">Reference proteome</keyword>
<evidence type="ECO:0000256" key="1">
    <source>
        <dbReference type="SAM" id="Phobius"/>
    </source>
</evidence>
<reference evidence="2" key="1">
    <citation type="journal article" date="2023" name="Science">
        <title>Genome structures resolve the early diversification of teleost fishes.</title>
        <authorList>
            <person name="Parey E."/>
            <person name="Louis A."/>
            <person name="Montfort J."/>
            <person name="Bouchez O."/>
            <person name="Roques C."/>
            <person name="Iampietro C."/>
            <person name="Lluch J."/>
            <person name="Castinel A."/>
            <person name="Donnadieu C."/>
            <person name="Desvignes T."/>
            <person name="Floi Bucao C."/>
            <person name="Jouanno E."/>
            <person name="Wen M."/>
            <person name="Mejri S."/>
            <person name="Dirks R."/>
            <person name="Jansen H."/>
            <person name="Henkel C."/>
            <person name="Chen W.J."/>
            <person name="Zahm M."/>
            <person name="Cabau C."/>
            <person name="Klopp C."/>
            <person name="Thompson A.W."/>
            <person name="Robinson-Rechavi M."/>
            <person name="Braasch I."/>
            <person name="Lecointre G."/>
            <person name="Bobe J."/>
            <person name="Postlethwait J.H."/>
            <person name="Berthelot C."/>
            <person name="Roest Crollius H."/>
            <person name="Guiguen Y."/>
        </authorList>
    </citation>
    <scope>NUCLEOTIDE SEQUENCE</scope>
    <source>
        <strain evidence="2">Concon-B</strain>
    </source>
</reference>
<dbReference type="Proteomes" id="UP001152803">
    <property type="component" value="Unassembled WGS sequence"/>
</dbReference>
<comment type="caution">
    <text evidence="2">The sequence shown here is derived from an EMBL/GenBank/DDBJ whole genome shotgun (WGS) entry which is preliminary data.</text>
</comment>
<keyword evidence="1" id="KW-0812">Transmembrane</keyword>
<proteinExistence type="predicted"/>
<evidence type="ECO:0000313" key="3">
    <source>
        <dbReference type="Proteomes" id="UP001152803"/>
    </source>
</evidence>
<dbReference type="AlphaFoldDB" id="A0A9Q1I954"/>
<feature type="transmembrane region" description="Helical" evidence="1">
    <location>
        <begin position="54"/>
        <end position="75"/>
    </location>
</feature>
<evidence type="ECO:0000313" key="2">
    <source>
        <dbReference type="EMBL" id="KAJ8288585.1"/>
    </source>
</evidence>
<organism evidence="2 3">
    <name type="scientific">Conger conger</name>
    <name type="common">Conger eel</name>
    <name type="synonym">Muraena conger</name>
    <dbReference type="NCBI Taxonomy" id="82655"/>
    <lineage>
        <taxon>Eukaryota</taxon>
        <taxon>Metazoa</taxon>
        <taxon>Chordata</taxon>
        <taxon>Craniata</taxon>
        <taxon>Vertebrata</taxon>
        <taxon>Euteleostomi</taxon>
        <taxon>Actinopterygii</taxon>
        <taxon>Neopterygii</taxon>
        <taxon>Teleostei</taxon>
        <taxon>Anguilliformes</taxon>
        <taxon>Congridae</taxon>
        <taxon>Conger</taxon>
    </lineage>
</organism>
<gene>
    <name evidence="2" type="ORF">COCON_G00012440</name>
</gene>
<protein>
    <submittedName>
        <fullName evidence="2">Uncharacterized protein</fullName>
    </submittedName>
</protein>
<accession>A0A9Q1I954</accession>